<dbReference type="RefSeq" id="WP_129458622.1">
    <property type="nucleotide sequence ID" value="NZ_PPCV01000004.1"/>
</dbReference>
<evidence type="ECO:0000313" key="11">
    <source>
        <dbReference type="EMBL" id="RXW32399.1"/>
    </source>
</evidence>
<accession>A0A4Q2EGJ4</accession>
<dbReference type="GO" id="GO:0051537">
    <property type="term" value="F:2 iron, 2 sulfur cluster binding"/>
    <property type="evidence" value="ECO:0007669"/>
    <property type="project" value="UniProtKB-KW"/>
</dbReference>
<dbReference type="SUPFAM" id="SSF50022">
    <property type="entry name" value="ISP domain"/>
    <property type="match status" value="1"/>
</dbReference>
<keyword evidence="7" id="KW-1015">Disulfide bond</keyword>
<dbReference type="EMBL" id="PPCV01000004">
    <property type="protein sequence ID" value="RXW32399.1"/>
    <property type="molecule type" value="Genomic_DNA"/>
</dbReference>
<evidence type="ECO:0000313" key="12">
    <source>
        <dbReference type="Proteomes" id="UP000290624"/>
    </source>
</evidence>
<dbReference type="GO" id="GO:0016020">
    <property type="term" value="C:membrane"/>
    <property type="evidence" value="ECO:0007669"/>
    <property type="project" value="InterPro"/>
</dbReference>
<dbReference type="FunFam" id="2.102.10.10:FF:000016">
    <property type="entry name" value="Nitrite reductase/ring-hydroxylating ferredoxin subunit"/>
    <property type="match status" value="1"/>
</dbReference>
<evidence type="ECO:0000256" key="9">
    <source>
        <dbReference type="ARBA" id="ARBA00034078"/>
    </source>
</evidence>
<dbReference type="Gene3D" id="2.102.10.10">
    <property type="entry name" value="Rieske [2Fe-2S] iron-sulphur domain"/>
    <property type="match status" value="1"/>
</dbReference>
<keyword evidence="3" id="KW-0001">2Fe-2S</keyword>
<evidence type="ECO:0000256" key="8">
    <source>
        <dbReference type="ARBA" id="ARBA00029586"/>
    </source>
</evidence>
<dbReference type="InterPro" id="IPR014349">
    <property type="entry name" value="Rieske_Fe-S_prot"/>
</dbReference>
<dbReference type="PANTHER" id="PTHR10134">
    <property type="entry name" value="CYTOCHROME B-C1 COMPLEX SUBUNIT RIESKE, MITOCHONDRIAL"/>
    <property type="match status" value="1"/>
</dbReference>
<organism evidence="11 12">
    <name type="scientific">Propioniciclava flava</name>
    <dbReference type="NCBI Taxonomy" id="2072026"/>
    <lineage>
        <taxon>Bacteria</taxon>
        <taxon>Bacillati</taxon>
        <taxon>Actinomycetota</taxon>
        <taxon>Actinomycetes</taxon>
        <taxon>Propionibacteriales</taxon>
        <taxon>Propionibacteriaceae</taxon>
        <taxon>Propioniciclava</taxon>
    </lineage>
</organism>
<dbReference type="AlphaFoldDB" id="A0A4Q2EGJ4"/>
<dbReference type="Pfam" id="PF00355">
    <property type="entry name" value="Rieske"/>
    <property type="match status" value="1"/>
</dbReference>
<evidence type="ECO:0000256" key="7">
    <source>
        <dbReference type="ARBA" id="ARBA00023157"/>
    </source>
</evidence>
<evidence type="ECO:0000256" key="2">
    <source>
        <dbReference type="ARBA" id="ARBA00015816"/>
    </source>
</evidence>
<dbReference type="InterPro" id="IPR005805">
    <property type="entry name" value="Rieske_Fe-S_prot_C"/>
</dbReference>
<dbReference type="GO" id="GO:0004497">
    <property type="term" value="F:monooxygenase activity"/>
    <property type="evidence" value="ECO:0007669"/>
    <property type="project" value="UniProtKB-ARBA"/>
</dbReference>
<evidence type="ECO:0000256" key="4">
    <source>
        <dbReference type="ARBA" id="ARBA00022723"/>
    </source>
</evidence>
<dbReference type="GO" id="GO:0016705">
    <property type="term" value="F:oxidoreductase activity, acting on paired donors, with incorporation or reduction of molecular oxygen"/>
    <property type="evidence" value="ECO:0007669"/>
    <property type="project" value="UniProtKB-ARBA"/>
</dbReference>
<dbReference type="CDD" id="cd03467">
    <property type="entry name" value="Rieske"/>
    <property type="match status" value="1"/>
</dbReference>
<evidence type="ECO:0000259" key="10">
    <source>
        <dbReference type="PROSITE" id="PS51296"/>
    </source>
</evidence>
<keyword evidence="5" id="KW-0408">Iron</keyword>
<dbReference type="Proteomes" id="UP000290624">
    <property type="component" value="Unassembled WGS sequence"/>
</dbReference>
<proteinExistence type="predicted"/>
<dbReference type="PROSITE" id="PS51257">
    <property type="entry name" value="PROKAR_LIPOPROTEIN"/>
    <property type="match status" value="1"/>
</dbReference>
<feature type="domain" description="Rieske" evidence="10">
    <location>
        <begin position="47"/>
        <end position="139"/>
    </location>
</feature>
<evidence type="ECO:0000256" key="1">
    <source>
        <dbReference type="ARBA" id="ARBA00002494"/>
    </source>
</evidence>
<dbReference type="PRINTS" id="PR00162">
    <property type="entry name" value="RIESKE"/>
</dbReference>
<reference evidence="11 12" key="1">
    <citation type="submission" date="2018-01" db="EMBL/GenBank/DDBJ databases">
        <title>Lactibacter flavus gen. nov., sp. nov., a novel bacterium of the family Propionibacteriaceae isolated from raw milk and dairy products.</title>
        <authorList>
            <person name="Wenning M."/>
            <person name="Breitenwieser F."/>
            <person name="Huptas C."/>
            <person name="von Neubeck M."/>
            <person name="Busse H.-J."/>
            <person name="Scherer S."/>
        </authorList>
    </citation>
    <scope>NUCLEOTIDE SEQUENCE [LARGE SCALE GENOMIC DNA]</scope>
    <source>
        <strain evidence="11 12">VG341</strain>
    </source>
</reference>
<dbReference type="PROSITE" id="PS51318">
    <property type="entry name" value="TAT"/>
    <property type="match status" value="1"/>
</dbReference>
<comment type="cofactor">
    <cofactor evidence="9">
        <name>[2Fe-2S] cluster</name>
        <dbReference type="ChEBI" id="CHEBI:190135"/>
    </cofactor>
</comment>
<name>A0A4Q2EGJ4_9ACTN</name>
<dbReference type="InterPro" id="IPR006311">
    <property type="entry name" value="TAT_signal"/>
</dbReference>
<dbReference type="GO" id="GO:0046872">
    <property type="term" value="F:metal ion binding"/>
    <property type="evidence" value="ECO:0007669"/>
    <property type="project" value="UniProtKB-KW"/>
</dbReference>
<evidence type="ECO:0000256" key="3">
    <source>
        <dbReference type="ARBA" id="ARBA00022714"/>
    </source>
</evidence>
<keyword evidence="6" id="KW-0411">Iron-sulfur</keyword>
<comment type="caution">
    <text evidence="11">The sequence shown here is derived from an EMBL/GenBank/DDBJ whole genome shotgun (WGS) entry which is preliminary data.</text>
</comment>
<evidence type="ECO:0000256" key="5">
    <source>
        <dbReference type="ARBA" id="ARBA00023004"/>
    </source>
</evidence>
<sequence length="142" mass="13854">MTPDRRTFLTSAGLAALAVGTSAVTSGCTPSGGASGGGAPAPGTSATLSVPVDSIPVGGGKILDNAAFVVTQPTAGEFKAFNKTCTHQGCPVSSIEGPNIVCRCHGANFSIVDGSVTKGPATKPLRPATAVLEGAEVKISAS</sequence>
<keyword evidence="4" id="KW-0479">Metal-binding</keyword>
<dbReference type="OrthoDB" id="25106at2"/>
<gene>
    <name evidence="11" type="ORF">C1706_07605</name>
</gene>
<keyword evidence="12" id="KW-1185">Reference proteome</keyword>
<evidence type="ECO:0000256" key="6">
    <source>
        <dbReference type="ARBA" id="ARBA00023014"/>
    </source>
</evidence>
<dbReference type="PROSITE" id="PS51296">
    <property type="entry name" value="RIESKE"/>
    <property type="match status" value="1"/>
</dbReference>
<comment type="function">
    <text evidence="1">Iron-sulfur subunit of the cytochrome bc1 complex, an essential component of the respiratory electron transport chain required for ATP synthesis. The bc1 complex catalyzes the oxidation of menaquinol and the reduction of cytochrome c in the respiratory chain. The bc1 complex operates through a Q-cycle mechanism that couples electron transfer to generation of the proton gradient that drives ATP synthesis.</text>
</comment>
<dbReference type="InterPro" id="IPR017941">
    <property type="entry name" value="Rieske_2Fe-2S"/>
</dbReference>
<protein>
    <recommendedName>
        <fullName evidence="2">Cytochrome bc1 complex Rieske iron-sulfur subunit</fullName>
    </recommendedName>
    <alternativeName>
        <fullName evidence="8">Cytochrome bc1 reductase complex subunit QcrA</fullName>
    </alternativeName>
</protein>
<dbReference type="InterPro" id="IPR036922">
    <property type="entry name" value="Rieske_2Fe-2S_sf"/>
</dbReference>